<dbReference type="HOGENOM" id="CLU_542596_0_0_9"/>
<gene>
    <name evidence="3" type="ORF">CLOHYLEM_07188</name>
</gene>
<keyword evidence="2" id="KW-1133">Transmembrane helix</keyword>
<evidence type="ECO:0000313" key="3">
    <source>
        <dbReference type="EMBL" id="EEG72788.1"/>
    </source>
</evidence>
<keyword evidence="4" id="KW-1185">Reference proteome</keyword>
<keyword evidence="2" id="KW-0472">Membrane</keyword>
<evidence type="ECO:0000256" key="1">
    <source>
        <dbReference type="SAM" id="MobiDB-lite"/>
    </source>
</evidence>
<reference evidence="3" key="2">
    <citation type="submission" date="2013-06" db="EMBL/GenBank/DDBJ databases">
        <title>Draft genome sequence of Clostridium hylemonae (DSM 15053).</title>
        <authorList>
            <person name="Sudarsanam P."/>
            <person name="Ley R."/>
            <person name="Guruge J."/>
            <person name="Turnbaugh P.J."/>
            <person name="Mahowald M."/>
            <person name="Liep D."/>
            <person name="Gordon J."/>
        </authorList>
    </citation>
    <scope>NUCLEOTIDE SEQUENCE</scope>
    <source>
        <strain evidence="3">DSM 15053</strain>
    </source>
</reference>
<feature type="region of interest" description="Disordered" evidence="1">
    <location>
        <begin position="50"/>
        <end position="73"/>
    </location>
</feature>
<dbReference type="eggNOG" id="ENOG5031IU6">
    <property type="taxonomic scope" value="Bacteria"/>
</dbReference>
<comment type="caution">
    <text evidence="3">The sequence shown here is derived from an EMBL/GenBank/DDBJ whole genome shotgun (WGS) entry which is preliminary data.</text>
</comment>
<evidence type="ECO:0000313" key="4">
    <source>
        <dbReference type="Proteomes" id="UP000004893"/>
    </source>
</evidence>
<keyword evidence="2" id="KW-0812">Transmembrane</keyword>
<organism evidence="3 4">
    <name type="scientific">[Clostridium] hylemonae DSM 15053</name>
    <dbReference type="NCBI Taxonomy" id="553973"/>
    <lineage>
        <taxon>Bacteria</taxon>
        <taxon>Bacillati</taxon>
        <taxon>Bacillota</taxon>
        <taxon>Clostridia</taxon>
        <taxon>Lachnospirales</taxon>
        <taxon>Lachnospiraceae</taxon>
    </lineage>
</organism>
<dbReference type="EMBL" id="ABYI02000036">
    <property type="protein sequence ID" value="EEG72788.1"/>
    <property type="molecule type" value="Genomic_DNA"/>
</dbReference>
<sequence>MQCMEIQSIPFPGKEPADDKTASLADIASHISTWKPEAEMEFVENAEASYHKTAERNDTSEISDESKADTSKEAEAVRRIEQLLAKLRIWQPLLSSDSEKELERLKELYMTILKQIVSLTEHDEQKRLLSLLDSYTFGNLAKLVEKHFSTLDGFLHQYGEHWNRTSLFNSLFRSATGRSLPPETVGRLLDEANSAWNGKENYKEIIHTKNVHEGILYSRHLSEKAVPYSKAFSGRKLVEADYLSGTFPEYGKVTDANKLVTHSSPRQNIFFQVQDLQAAETFLTHFLGEGNLLSNTQITAWNPQLRGFLAADTWLKSIVYLQASGIQKTLAGSISRAIDRMMLFYINSAAAQKCTAASSYISHDSASDKENREPAVFDIYCRLRMLCQKEPNAGKALTSILKYAYSQYENQDRKEGFFFAHPDPSKSDCKKGFLLLKKDWRQFVDGLPVSMRRKRELEASFMSPWGDYVSPLNPLYNPEAAHPAIIGGLVTAAVVIVFCLFT</sequence>
<dbReference type="Proteomes" id="UP000004893">
    <property type="component" value="Unassembled WGS sequence"/>
</dbReference>
<proteinExistence type="predicted"/>
<reference evidence="3" key="1">
    <citation type="submission" date="2009-02" db="EMBL/GenBank/DDBJ databases">
        <authorList>
            <person name="Fulton L."/>
            <person name="Clifton S."/>
            <person name="Fulton B."/>
            <person name="Xu J."/>
            <person name="Minx P."/>
            <person name="Pepin K.H."/>
            <person name="Johnson M."/>
            <person name="Bhonagiri V."/>
            <person name="Nash W.E."/>
            <person name="Mardis E.R."/>
            <person name="Wilson R.K."/>
        </authorList>
    </citation>
    <scope>NUCLEOTIDE SEQUENCE [LARGE SCALE GENOMIC DNA]</scope>
    <source>
        <strain evidence="3">DSM 15053</strain>
    </source>
</reference>
<dbReference type="AlphaFoldDB" id="C0C521"/>
<protein>
    <submittedName>
        <fullName evidence="3">Uncharacterized protein</fullName>
    </submittedName>
</protein>
<accession>C0C521</accession>
<feature type="region of interest" description="Disordered" evidence="1">
    <location>
        <begin position="1"/>
        <end position="21"/>
    </location>
</feature>
<name>C0C521_9FIRM</name>
<feature type="transmembrane region" description="Helical" evidence="2">
    <location>
        <begin position="480"/>
        <end position="501"/>
    </location>
</feature>
<evidence type="ECO:0000256" key="2">
    <source>
        <dbReference type="SAM" id="Phobius"/>
    </source>
</evidence>